<name>A0A2A4Z314_9PROT</name>
<dbReference type="GO" id="GO:0004713">
    <property type="term" value="F:protein tyrosine kinase activity"/>
    <property type="evidence" value="ECO:0007669"/>
    <property type="project" value="TreeGrafter"/>
</dbReference>
<dbReference type="SUPFAM" id="SSF56784">
    <property type="entry name" value="HAD-like"/>
    <property type="match status" value="1"/>
</dbReference>
<reference evidence="1" key="2">
    <citation type="journal article" date="2018" name="ISME J.">
        <title>A dynamic microbial community with high functional redundancy inhabits the cold, oxic subseafloor aquifer.</title>
        <authorList>
            <person name="Tully B.J."/>
            <person name="Wheat C.G."/>
            <person name="Glazer B.T."/>
            <person name="Huber J.A."/>
        </authorList>
    </citation>
    <scope>NUCLEOTIDE SEQUENCE</scope>
    <source>
        <strain evidence="1">NORP83</strain>
    </source>
</reference>
<accession>A0A2A4Z314</accession>
<proteinExistence type="predicted"/>
<protein>
    <submittedName>
        <fullName evidence="1">HAD family hydrolase</fullName>
    </submittedName>
</protein>
<dbReference type="InterPro" id="IPR023198">
    <property type="entry name" value="PGP-like_dom2"/>
</dbReference>
<keyword evidence="1" id="KW-0378">Hydrolase</keyword>
<dbReference type="GO" id="GO:0016787">
    <property type="term" value="F:hydrolase activity"/>
    <property type="evidence" value="ECO:0007669"/>
    <property type="project" value="UniProtKB-KW"/>
</dbReference>
<evidence type="ECO:0000313" key="1">
    <source>
        <dbReference type="EMBL" id="PCJ01301.1"/>
    </source>
</evidence>
<dbReference type="InterPro" id="IPR036412">
    <property type="entry name" value="HAD-like_sf"/>
</dbReference>
<organism evidence="1">
    <name type="scientific">OCS116 cluster bacterium</name>
    <dbReference type="NCBI Taxonomy" id="2030921"/>
    <lineage>
        <taxon>Bacteria</taxon>
        <taxon>Pseudomonadati</taxon>
        <taxon>Pseudomonadota</taxon>
        <taxon>Alphaproteobacteria</taxon>
        <taxon>OCS116 cluster</taxon>
    </lineage>
</organism>
<comment type="caution">
    <text evidence="1">The sequence shown here is derived from an EMBL/GenBank/DDBJ whole genome shotgun (WGS) entry which is preliminary data.</text>
</comment>
<dbReference type="EMBL" id="NVUS01000008">
    <property type="protein sequence ID" value="PCJ01301.1"/>
    <property type="molecule type" value="Genomic_DNA"/>
</dbReference>
<dbReference type="InterPro" id="IPR041492">
    <property type="entry name" value="HAD_2"/>
</dbReference>
<dbReference type="NCBIfam" id="TIGR01549">
    <property type="entry name" value="HAD-SF-IA-v1"/>
    <property type="match status" value="1"/>
</dbReference>
<dbReference type="AlphaFoldDB" id="A0A2A4Z314"/>
<dbReference type="InterPro" id="IPR050155">
    <property type="entry name" value="HAD-like_hydrolase_sf"/>
</dbReference>
<dbReference type="InterPro" id="IPR023214">
    <property type="entry name" value="HAD_sf"/>
</dbReference>
<sequence length="211" mass="23620">MSYEMIIFDLDGTLTNPELGFVNSINYALKTHSLPLQTAGNMAQYIGPPLDQTALILANGDKDLAKKLMVSYRENYSLTGYQENVVYDGIAEVLQKLFDMPNIRIGVCTSKRQDFAVRILKMHGLFDFFEFVSGANDGTSKSQQLETLLATGQAPQNSIMVGDRLYDMRAAQNNDLDKAGVLWGFGAREELNEYSPQFIFDQPEQLLQLAK</sequence>
<dbReference type="PANTHER" id="PTHR43434:SF20">
    <property type="entry name" value="5'-NUCLEOTIDASE"/>
    <property type="match status" value="1"/>
</dbReference>
<dbReference type="Gene3D" id="1.10.150.240">
    <property type="entry name" value="Putative phosphatase, domain 2"/>
    <property type="match status" value="1"/>
</dbReference>
<dbReference type="SFLD" id="SFLDG01129">
    <property type="entry name" value="C1.5:_HAD__Beta-PGM__Phosphata"/>
    <property type="match status" value="1"/>
</dbReference>
<dbReference type="Pfam" id="PF13419">
    <property type="entry name" value="HAD_2"/>
    <property type="match status" value="1"/>
</dbReference>
<dbReference type="Gene3D" id="3.40.50.1000">
    <property type="entry name" value="HAD superfamily/HAD-like"/>
    <property type="match status" value="1"/>
</dbReference>
<dbReference type="PANTHER" id="PTHR43434">
    <property type="entry name" value="PHOSPHOGLYCOLATE PHOSPHATASE"/>
    <property type="match status" value="1"/>
</dbReference>
<dbReference type="InterPro" id="IPR006439">
    <property type="entry name" value="HAD-SF_hydro_IA"/>
</dbReference>
<dbReference type="GO" id="GO:0005829">
    <property type="term" value="C:cytosol"/>
    <property type="evidence" value="ECO:0007669"/>
    <property type="project" value="TreeGrafter"/>
</dbReference>
<dbReference type="SFLD" id="SFLDS00003">
    <property type="entry name" value="Haloacid_Dehalogenase"/>
    <property type="match status" value="1"/>
</dbReference>
<gene>
    <name evidence="1" type="ORF">COB13_08065</name>
</gene>
<reference key="1">
    <citation type="submission" date="2017-08" db="EMBL/GenBank/DDBJ databases">
        <title>A dynamic microbial community with high functional redundancy inhabits the cold, oxic subseafloor aquifer.</title>
        <authorList>
            <person name="Tully B.J."/>
            <person name="Wheat C.G."/>
            <person name="Glazer B.T."/>
            <person name="Huber J.A."/>
        </authorList>
    </citation>
    <scope>NUCLEOTIDE SEQUENCE [LARGE SCALE GENOMIC DNA]</scope>
</reference>